<dbReference type="EC" id="2.7.11.1" evidence="3"/>
<dbReference type="FunFam" id="3.30.200.20:FF:000042">
    <property type="entry name" value="Aurora kinase A"/>
    <property type="match status" value="1"/>
</dbReference>
<evidence type="ECO:0000313" key="15">
    <source>
        <dbReference type="EMBL" id="KAK9742173.1"/>
    </source>
</evidence>
<sequence>MEGKVLFGKYELGKLLGEGNFGKVYKSTNISTREIVAIKLINKDQVKKEGLIEQVKREISVMSLVKHPYIVELKEVMATKTYIYLVMEYVGGGDLYTKVLHEGKIGENLARKLFQQLITAVDFCHSRGVCHRDLKLENILLDSSGENVKVADFGLATLPGEDYDNGSNSGVLYTPCGAFAYMAPEIIKGEVYDGKKSDIWSCGVILYALVVGYPPFQDENRMRMMYKIRVGKYDVPLNLCEEIKGLIHRILVPKPSERITMIEIMSTPWFRKEYNHPYEMSCQVDNGLMYSISRGSSFNAFDFIQLMGSGLDLSGLFERKKRKLGSFFVSSCSTMSIVDLVEEMGKGMMYNVIKNKELMRIVLKGDKLGRKGKMVIAVQVVEVTPEIKVVGFSRWAGDSVEYVKVMEEEVRPAMKEVVWKWQGDWFHGRSCGGSVTKRCFGLVD</sequence>
<comment type="catalytic activity">
    <reaction evidence="10">
        <text>L-seryl-[protein] + ATP = O-phospho-L-seryl-[protein] + ADP + H(+)</text>
        <dbReference type="Rhea" id="RHEA:17989"/>
        <dbReference type="Rhea" id="RHEA-COMP:9863"/>
        <dbReference type="Rhea" id="RHEA-COMP:11604"/>
        <dbReference type="ChEBI" id="CHEBI:15378"/>
        <dbReference type="ChEBI" id="CHEBI:29999"/>
        <dbReference type="ChEBI" id="CHEBI:30616"/>
        <dbReference type="ChEBI" id="CHEBI:83421"/>
        <dbReference type="ChEBI" id="CHEBI:456216"/>
        <dbReference type="EC" id="2.7.11.1"/>
    </reaction>
</comment>
<evidence type="ECO:0000259" key="13">
    <source>
        <dbReference type="PROSITE" id="PS50011"/>
    </source>
</evidence>
<keyword evidence="7" id="KW-0418">Kinase</keyword>
<dbReference type="InterPro" id="IPR017441">
    <property type="entry name" value="Protein_kinase_ATP_BS"/>
</dbReference>
<dbReference type="Proteomes" id="UP001443914">
    <property type="component" value="Unassembled WGS sequence"/>
</dbReference>
<comment type="cofactor">
    <cofactor evidence="1">
        <name>Mn(2+)</name>
        <dbReference type="ChEBI" id="CHEBI:29035"/>
    </cofactor>
</comment>
<evidence type="ECO:0000256" key="8">
    <source>
        <dbReference type="ARBA" id="ARBA00022840"/>
    </source>
</evidence>
<dbReference type="GO" id="GO:0007165">
    <property type="term" value="P:signal transduction"/>
    <property type="evidence" value="ECO:0007669"/>
    <property type="project" value="InterPro"/>
</dbReference>
<dbReference type="EMBL" id="JBDFQZ010000003">
    <property type="protein sequence ID" value="KAK9742173.1"/>
    <property type="molecule type" value="Genomic_DNA"/>
</dbReference>
<protein>
    <recommendedName>
        <fullName evidence="3">non-specific serine/threonine protein kinase</fullName>
        <ecNumber evidence="3">2.7.11.1</ecNumber>
    </recommendedName>
</protein>
<evidence type="ECO:0000256" key="10">
    <source>
        <dbReference type="ARBA" id="ARBA00048679"/>
    </source>
</evidence>
<keyword evidence="8 11" id="KW-0067">ATP-binding</keyword>
<dbReference type="Pfam" id="PF00069">
    <property type="entry name" value="Pkinase"/>
    <property type="match status" value="1"/>
</dbReference>
<evidence type="ECO:0000256" key="4">
    <source>
        <dbReference type="ARBA" id="ARBA00022527"/>
    </source>
</evidence>
<dbReference type="FunFam" id="1.10.510.10:FF:000956">
    <property type="entry name" value="CAMK family protein kinase"/>
    <property type="match status" value="1"/>
</dbReference>
<dbReference type="InterPro" id="IPR004041">
    <property type="entry name" value="NAF_dom"/>
</dbReference>
<dbReference type="SMART" id="SM00220">
    <property type="entry name" value="S_TKc"/>
    <property type="match status" value="1"/>
</dbReference>
<dbReference type="GO" id="GO:0005524">
    <property type="term" value="F:ATP binding"/>
    <property type="evidence" value="ECO:0007669"/>
    <property type="project" value="UniProtKB-UniRule"/>
</dbReference>
<dbReference type="InterPro" id="IPR011009">
    <property type="entry name" value="Kinase-like_dom_sf"/>
</dbReference>
<feature type="domain" description="Protein kinase" evidence="13">
    <location>
        <begin position="10"/>
        <end position="270"/>
    </location>
</feature>
<reference evidence="15" key="1">
    <citation type="submission" date="2024-03" db="EMBL/GenBank/DDBJ databases">
        <title>WGS assembly of Saponaria officinalis var. Norfolk2.</title>
        <authorList>
            <person name="Jenkins J."/>
            <person name="Shu S."/>
            <person name="Grimwood J."/>
            <person name="Barry K."/>
            <person name="Goodstein D."/>
            <person name="Schmutz J."/>
            <person name="Leebens-Mack J."/>
            <person name="Osbourn A."/>
        </authorList>
    </citation>
    <scope>NUCLEOTIDE SEQUENCE [LARGE SCALE GENOMIC DNA]</scope>
    <source>
        <strain evidence="15">JIC</strain>
    </source>
</reference>
<dbReference type="PANTHER" id="PTHR43895">
    <property type="entry name" value="CALCIUM/CALMODULIN-DEPENDENT PROTEIN KINASE KINASE-RELATED"/>
    <property type="match status" value="1"/>
</dbReference>
<evidence type="ECO:0000256" key="12">
    <source>
        <dbReference type="RuleBase" id="RU000304"/>
    </source>
</evidence>
<evidence type="ECO:0000256" key="7">
    <source>
        <dbReference type="ARBA" id="ARBA00022777"/>
    </source>
</evidence>
<keyword evidence="5" id="KW-0808">Transferase</keyword>
<dbReference type="CDD" id="cd14003">
    <property type="entry name" value="STKc_AMPK-like"/>
    <property type="match status" value="1"/>
</dbReference>
<dbReference type="PROSITE" id="PS00108">
    <property type="entry name" value="PROTEIN_KINASE_ST"/>
    <property type="match status" value="1"/>
</dbReference>
<dbReference type="Gene3D" id="3.30.310.80">
    <property type="entry name" value="Kinase associated domain 1, KA1"/>
    <property type="match status" value="1"/>
</dbReference>
<comment type="catalytic activity">
    <reaction evidence="9">
        <text>L-threonyl-[protein] + ATP = O-phospho-L-threonyl-[protein] + ADP + H(+)</text>
        <dbReference type="Rhea" id="RHEA:46608"/>
        <dbReference type="Rhea" id="RHEA-COMP:11060"/>
        <dbReference type="Rhea" id="RHEA-COMP:11605"/>
        <dbReference type="ChEBI" id="CHEBI:15378"/>
        <dbReference type="ChEBI" id="CHEBI:30013"/>
        <dbReference type="ChEBI" id="CHEBI:30616"/>
        <dbReference type="ChEBI" id="CHEBI:61977"/>
        <dbReference type="ChEBI" id="CHEBI:456216"/>
        <dbReference type="EC" id="2.7.11.1"/>
    </reaction>
</comment>
<evidence type="ECO:0000256" key="2">
    <source>
        <dbReference type="ARBA" id="ARBA00006234"/>
    </source>
</evidence>
<dbReference type="CDD" id="cd12195">
    <property type="entry name" value="CIPK_C"/>
    <property type="match status" value="1"/>
</dbReference>
<evidence type="ECO:0000256" key="1">
    <source>
        <dbReference type="ARBA" id="ARBA00001936"/>
    </source>
</evidence>
<comment type="similarity">
    <text evidence="2">Belongs to the protein kinase superfamily. CAMK Ser/Thr protein kinase family. SNF1 subfamily.</text>
</comment>
<feature type="binding site" evidence="11">
    <location>
        <position position="39"/>
    </location>
    <ligand>
        <name>ATP</name>
        <dbReference type="ChEBI" id="CHEBI:30616"/>
    </ligand>
</feature>
<accession>A0AAW1M0N8</accession>
<evidence type="ECO:0000256" key="6">
    <source>
        <dbReference type="ARBA" id="ARBA00022741"/>
    </source>
</evidence>
<dbReference type="SUPFAM" id="SSF56112">
    <property type="entry name" value="Protein kinase-like (PK-like)"/>
    <property type="match status" value="1"/>
</dbReference>
<dbReference type="AlphaFoldDB" id="A0AAW1M0N8"/>
<dbReference type="InterPro" id="IPR000719">
    <property type="entry name" value="Prot_kinase_dom"/>
</dbReference>
<keyword evidence="4 12" id="KW-0723">Serine/threonine-protein kinase</keyword>
<dbReference type="Pfam" id="PF03822">
    <property type="entry name" value="NAF"/>
    <property type="match status" value="1"/>
</dbReference>
<proteinExistence type="inferred from homology"/>
<evidence type="ECO:0000256" key="5">
    <source>
        <dbReference type="ARBA" id="ARBA00022679"/>
    </source>
</evidence>
<keyword evidence="16" id="KW-1185">Reference proteome</keyword>
<keyword evidence="6 11" id="KW-0547">Nucleotide-binding</keyword>
<dbReference type="GO" id="GO:0004674">
    <property type="term" value="F:protein serine/threonine kinase activity"/>
    <property type="evidence" value="ECO:0007669"/>
    <property type="project" value="UniProtKB-KW"/>
</dbReference>
<dbReference type="PANTHER" id="PTHR43895:SF162">
    <property type="entry name" value="CBL-INTERACTING SERINE_THREONINE-PROTEIN KINASE 25"/>
    <property type="match status" value="1"/>
</dbReference>
<dbReference type="InterPro" id="IPR008271">
    <property type="entry name" value="Ser/Thr_kinase_AS"/>
</dbReference>
<evidence type="ECO:0000313" key="16">
    <source>
        <dbReference type="Proteomes" id="UP001443914"/>
    </source>
</evidence>
<dbReference type="PROSITE" id="PS50816">
    <property type="entry name" value="NAF"/>
    <property type="match status" value="1"/>
</dbReference>
<dbReference type="PROSITE" id="PS00107">
    <property type="entry name" value="PROTEIN_KINASE_ATP"/>
    <property type="match status" value="1"/>
</dbReference>
<dbReference type="Gene3D" id="1.10.510.10">
    <property type="entry name" value="Transferase(Phosphotransferase) domain 1"/>
    <property type="match status" value="1"/>
</dbReference>
<evidence type="ECO:0000256" key="3">
    <source>
        <dbReference type="ARBA" id="ARBA00012513"/>
    </source>
</evidence>
<dbReference type="InterPro" id="IPR018451">
    <property type="entry name" value="NAF/FISL_domain"/>
</dbReference>
<feature type="domain" description="NAF" evidence="14">
    <location>
        <begin position="293"/>
        <end position="318"/>
    </location>
</feature>
<gene>
    <name evidence="15" type="ORF">RND81_03G152900</name>
</gene>
<organism evidence="15 16">
    <name type="scientific">Saponaria officinalis</name>
    <name type="common">Common soapwort</name>
    <name type="synonym">Lychnis saponaria</name>
    <dbReference type="NCBI Taxonomy" id="3572"/>
    <lineage>
        <taxon>Eukaryota</taxon>
        <taxon>Viridiplantae</taxon>
        <taxon>Streptophyta</taxon>
        <taxon>Embryophyta</taxon>
        <taxon>Tracheophyta</taxon>
        <taxon>Spermatophyta</taxon>
        <taxon>Magnoliopsida</taxon>
        <taxon>eudicotyledons</taxon>
        <taxon>Gunneridae</taxon>
        <taxon>Pentapetalae</taxon>
        <taxon>Caryophyllales</taxon>
        <taxon>Caryophyllaceae</taxon>
        <taxon>Caryophylleae</taxon>
        <taxon>Saponaria</taxon>
    </lineage>
</organism>
<name>A0AAW1M0N8_SAPOF</name>
<evidence type="ECO:0000256" key="9">
    <source>
        <dbReference type="ARBA" id="ARBA00047899"/>
    </source>
</evidence>
<comment type="caution">
    <text evidence="15">The sequence shown here is derived from an EMBL/GenBank/DDBJ whole genome shotgun (WGS) entry which is preliminary data.</text>
</comment>
<dbReference type="PROSITE" id="PS50011">
    <property type="entry name" value="PROTEIN_KINASE_DOM"/>
    <property type="match status" value="1"/>
</dbReference>
<evidence type="ECO:0000259" key="14">
    <source>
        <dbReference type="PROSITE" id="PS50816"/>
    </source>
</evidence>
<evidence type="ECO:0000256" key="11">
    <source>
        <dbReference type="PROSITE-ProRule" id="PRU10141"/>
    </source>
</evidence>